<organism evidence="2 3">
    <name type="scientific">Neolewinella aquimaris</name>
    <dbReference type="NCBI Taxonomy" id="1835722"/>
    <lineage>
        <taxon>Bacteria</taxon>
        <taxon>Pseudomonadati</taxon>
        <taxon>Bacteroidota</taxon>
        <taxon>Saprospiria</taxon>
        <taxon>Saprospirales</taxon>
        <taxon>Lewinellaceae</taxon>
        <taxon>Neolewinella</taxon>
    </lineage>
</organism>
<dbReference type="RefSeq" id="WP_183496770.1">
    <property type="nucleotide sequence ID" value="NZ_JACIFF010000008.1"/>
</dbReference>
<proteinExistence type="predicted"/>
<name>A0A840EFF8_9BACT</name>
<dbReference type="EMBL" id="JACIFF010000008">
    <property type="protein sequence ID" value="MBB4080539.1"/>
    <property type="molecule type" value="Genomic_DNA"/>
</dbReference>
<reference evidence="2 3" key="1">
    <citation type="submission" date="2020-08" db="EMBL/GenBank/DDBJ databases">
        <title>Genomic Encyclopedia of Type Strains, Phase IV (KMG-IV): sequencing the most valuable type-strain genomes for metagenomic binning, comparative biology and taxonomic classification.</title>
        <authorList>
            <person name="Goeker M."/>
        </authorList>
    </citation>
    <scope>NUCLEOTIDE SEQUENCE [LARGE SCALE GENOMIC DNA]</scope>
    <source>
        <strain evidence="2 3">DSM 105137</strain>
    </source>
</reference>
<gene>
    <name evidence="2" type="ORF">GGR28_003173</name>
</gene>
<dbReference type="Proteomes" id="UP000576209">
    <property type="component" value="Unassembled WGS sequence"/>
</dbReference>
<keyword evidence="3" id="KW-1185">Reference proteome</keyword>
<sequence>MNTNAGEGSPHTFHLRSNSEDTTPPFEARKHYVRIDAISWFVNKEGNFLKNFISSGTLTIKIANEVFDLGLGTFDLSKGMKVAPIFNRPIIEDRVYNGGDLTVSTSLGAIKRDTLLNKILKDLGKSTIEVANGAITNATIAGPAGALLSVGTSLTNSITEILNKGEKKVDFAIIEDTYQLSKLQGNENFILLHRGADIQKENFKLEYSGTHKVNLLYNDKPFEDGVWILLRISRVDHYSGVRPWFHKARETRTLIQNLIDNYSLGGLSREVALRQLTLSEQDSDNVVFRIMELISIIRNDFVLSFRDAMVASSEFLTLLRNARIAIEASDVNEFNERNKTFYASIKDDKEPNKQILDVLTEEFDALKFRDKKLMARTTSLEENDLWRSLKHTDFISKIA</sequence>
<protein>
    <submittedName>
        <fullName evidence="2">Uncharacterized protein</fullName>
    </submittedName>
</protein>
<dbReference type="AlphaFoldDB" id="A0A840EFF8"/>
<evidence type="ECO:0000313" key="3">
    <source>
        <dbReference type="Proteomes" id="UP000576209"/>
    </source>
</evidence>
<evidence type="ECO:0000256" key="1">
    <source>
        <dbReference type="SAM" id="MobiDB-lite"/>
    </source>
</evidence>
<comment type="caution">
    <text evidence="2">The sequence shown here is derived from an EMBL/GenBank/DDBJ whole genome shotgun (WGS) entry which is preliminary data.</text>
</comment>
<evidence type="ECO:0000313" key="2">
    <source>
        <dbReference type="EMBL" id="MBB4080539.1"/>
    </source>
</evidence>
<feature type="region of interest" description="Disordered" evidence="1">
    <location>
        <begin position="1"/>
        <end position="23"/>
    </location>
</feature>
<accession>A0A840EFF8</accession>